<dbReference type="PANTHER" id="PTHR11439">
    <property type="entry name" value="GAG-POL-RELATED RETROTRANSPOSON"/>
    <property type="match status" value="1"/>
</dbReference>
<protein>
    <recommendedName>
        <fullName evidence="3">Reverse transcriptase Ty1/copia-type domain-containing protein</fullName>
    </recommendedName>
</protein>
<accession>A0ABQ5SLD2</accession>
<evidence type="ECO:0000313" key="1">
    <source>
        <dbReference type="EMBL" id="GLI70283.1"/>
    </source>
</evidence>
<reference evidence="1 2" key="1">
    <citation type="journal article" date="2023" name="IScience">
        <title>Expanded male sex-determining region conserved during the evolution of homothallism in the green alga Volvox.</title>
        <authorList>
            <person name="Yamamoto K."/>
            <person name="Matsuzaki R."/>
            <person name="Mahakham W."/>
            <person name="Heman W."/>
            <person name="Sekimoto H."/>
            <person name="Kawachi M."/>
            <person name="Minakuchi Y."/>
            <person name="Toyoda A."/>
            <person name="Nozaki H."/>
        </authorList>
    </citation>
    <scope>NUCLEOTIDE SEQUENCE [LARGE SCALE GENOMIC DNA]</scope>
    <source>
        <strain evidence="1 2">NIES-4468</strain>
    </source>
</reference>
<comment type="caution">
    <text evidence="1">The sequence shown here is derived from an EMBL/GenBank/DDBJ whole genome shotgun (WGS) entry which is preliminary data.</text>
</comment>
<name>A0ABQ5SLD2_9CHLO</name>
<evidence type="ECO:0000313" key="2">
    <source>
        <dbReference type="Proteomes" id="UP001165090"/>
    </source>
</evidence>
<keyword evidence="2" id="KW-1185">Reference proteome</keyword>
<dbReference type="Proteomes" id="UP001165090">
    <property type="component" value="Unassembled WGS sequence"/>
</dbReference>
<proteinExistence type="predicted"/>
<organism evidence="1 2">
    <name type="scientific">Volvox africanus</name>
    <dbReference type="NCBI Taxonomy" id="51714"/>
    <lineage>
        <taxon>Eukaryota</taxon>
        <taxon>Viridiplantae</taxon>
        <taxon>Chlorophyta</taxon>
        <taxon>core chlorophytes</taxon>
        <taxon>Chlorophyceae</taxon>
        <taxon>CS clade</taxon>
        <taxon>Chlamydomonadales</taxon>
        <taxon>Volvocaceae</taxon>
        <taxon>Volvox</taxon>
    </lineage>
</organism>
<sequence length="156" mass="17381">MFLVLKHSINSSVAASSVEAEYQALSSAVREALWLTKLCEDLHTDIHGVKIHVDSQGALILGKNPITSSRSKHIDLQHHMIRERVADGGAVLKYQRTEEMVADVLPKLCQRRNSSGAAEEWGWTLLKMRVMTLLETTGLYNQVGPVSRLTEWLSCA</sequence>
<evidence type="ECO:0008006" key="3">
    <source>
        <dbReference type="Google" id="ProtNLM"/>
    </source>
</evidence>
<gene>
    <name evidence="1" type="ORF">VaNZ11_015218</name>
</gene>
<dbReference type="EMBL" id="BSDZ01000094">
    <property type="protein sequence ID" value="GLI70283.1"/>
    <property type="molecule type" value="Genomic_DNA"/>
</dbReference>
<dbReference type="PANTHER" id="PTHR11439:SF483">
    <property type="entry name" value="PEPTIDE SYNTHASE GLIP-LIKE, PUTATIVE (AFU_ORTHOLOGUE AFUA_3G12920)-RELATED"/>
    <property type="match status" value="1"/>
</dbReference>
<dbReference type="CDD" id="cd09272">
    <property type="entry name" value="RNase_HI_RT_Ty1"/>
    <property type="match status" value="1"/>
</dbReference>